<accession>A0ABV0PLA3</accession>
<gene>
    <name evidence="1" type="ORF">GOODEAATRI_004870</name>
</gene>
<dbReference type="EMBL" id="JAHRIO010080176">
    <property type="protein sequence ID" value="MEQ2184137.1"/>
    <property type="molecule type" value="Genomic_DNA"/>
</dbReference>
<name>A0ABV0PLA3_9TELE</name>
<keyword evidence="2" id="KW-1185">Reference proteome</keyword>
<reference evidence="1 2" key="1">
    <citation type="submission" date="2021-06" db="EMBL/GenBank/DDBJ databases">
        <authorList>
            <person name="Palmer J.M."/>
        </authorList>
    </citation>
    <scope>NUCLEOTIDE SEQUENCE [LARGE SCALE GENOMIC DNA]</scope>
    <source>
        <strain evidence="1 2">GA_2019</strain>
        <tissue evidence="1">Muscle</tissue>
    </source>
</reference>
<organism evidence="1 2">
    <name type="scientific">Goodea atripinnis</name>
    <dbReference type="NCBI Taxonomy" id="208336"/>
    <lineage>
        <taxon>Eukaryota</taxon>
        <taxon>Metazoa</taxon>
        <taxon>Chordata</taxon>
        <taxon>Craniata</taxon>
        <taxon>Vertebrata</taxon>
        <taxon>Euteleostomi</taxon>
        <taxon>Actinopterygii</taxon>
        <taxon>Neopterygii</taxon>
        <taxon>Teleostei</taxon>
        <taxon>Neoteleostei</taxon>
        <taxon>Acanthomorphata</taxon>
        <taxon>Ovalentaria</taxon>
        <taxon>Atherinomorphae</taxon>
        <taxon>Cyprinodontiformes</taxon>
        <taxon>Goodeidae</taxon>
        <taxon>Goodea</taxon>
    </lineage>
</organism>
<proteinExistence type="predicted"/>
<comment type="caution">
    <text evidence="1">The sequence shown here is derived from an EMBL/GenBank/DDBJ whole genome shotgun (WGS) entry which is preliminary data.</text>
</comment>
<dbReference type="Proteomes" id="UP001476798">
    <property type="component" value="Unassembled WGS sequence"/>
</dbReference>
<protein>
    <submittedName>
        <fullName evidence="1">Uncharacterized protein</fullName>
    </submittedName>
</protein>
<feature type="non-terminal residue" evidence="1">
    <location>
        <position position="1"/>
    </location>
</feature>
<evidence type="ECO:0000313" key="1">
    <source>
        <dbReference type="EMBL" id="MEQ2184137.1"/>
    </source>
</evidence>
<evidence type="ECO:0000313" key="2">
    <source>
        <dbReference type="Proteomes" id="UP001476798"/>
    </source>
</evidence>
<sequence length="223" mass="25502">VPWETAQELELQNTAGLVKKETVVYQERPGWRNLWPVLISAIESRPTVLLLACLLPTVTPSEGLIKTRGDSRGFQVEAGITDLTMTRVRMKKAHRNLLSVSIRSWDAPSLVHRLLWQLRRVQESTQVLRELEISLRTNHIGGESLAFQTLGDADVNAKPNLPLPLYHSNLRCDLILHRKPCGSTEKMNRWIVSKQLTHEQPLERKHIFSLAVVWLRHCFSPKS</sequence>